<proteinExistence type="predicted"/>
<accession>A0ACB9LQ26</accession>
<evidence type="ECO:0000313" key="1">
    <source>
        <dbReference type="EMBL" id="KAI4313374.1"/>
    </source>
</evidence>
<evidence type="ECO:0000313" key="2">
    <source>
        <dbReference type="Proteomes" id="UP000828941"/>
    </source>
</evidence>
<protein>
    <submittedName>
        <fullName evidence="1">Uncharacterized protein</fullName>
    </submittedName>
</protein>
<name>A0ACB9LQ26_BAUVA</name>
<dbReference type="Proteomes" id="UP000828941">
    <property type="component" value="Chromosome 11"/>
</dbReference>
<keyword evidence="2" id="KW-1185">Reference proteome</keyword>
<sequence>MGFYSQLVSHFALLIIPILTRFLSFHVEPFTPNITTDKEALISFKSQLSNDPPHPLYSWDHNSSPCNWTGVFCNNLHDNRVVALNLSGLGLSGHISAYIGNLSFLDSLQLQNNQLAGVIPHQIDIDLLIKLEVKLGKNNLYGTIPPSLGNISTLTNISFGTNTLSGKIPSHLGRLKNLIELDLTINNLTGTIPPSIYNLSSLVNFALAANDLWGEFPEDVGNRLPKLLVFRVEFLDPCTISPTLKLSKWLTTRLMELYHQV</sequence>
<dbReference type="EMBL" id="CM039436">
    <property type="protein sequence ID" value="KAI4313374.1"/>
    <property type="molecule type" value="Genomic_DNA"/>
</dbReference>
<comment type="caution">
    <text evidence="1">The sequence shown here is derived from an EMBL/GenBank/DDBJ whole genome shotgun (WGS) entry which is preliminary data.</text>
</comment>
<gene>
    <name evidence="1" type="ORF">L6164_026361</name>
</gene>
<reference evidence="1 2" key="1">
    <citation type="journal article" date="2022" name="DNA Res.">
        <title>Chromosomal-level genome assembly of the orchid tree Bauhinia variegata (Leguminosae; Cercidoideae) supports the allotetraploid origin hypothesis of Bauhinia.</title>
        <authorList>
            <person name="Zhong Y."/>
            <person name="Chen Y."/>
            <person name="Zheng D."/>
            <person name="Pang J."/>
            <person name="Liu Y."/>
            <person name="Luo S."/>
            <person name="Meng S."/>
            <person name="Qian L."/>
            <person name="Wei D."/>
            <person name="Dai S."/>
            <person name="Zhou R."/>
        </authorList>
    </citation>
    <scope>NUCLEOTIDE SEQUENCE [LARGE SCALE GENOMIC DNA]</scope>
    <source>
        <strain evidence="1">BV-YZ2020</strain>
    </source>
</reference>
<organism evidence="1 2">
    <name type="scientific">Bauhinia variegata</name>
    <name type="common">Purple orchid tree</name>
    <name type="synonym">Phanera variegata</name>
    <dbReference type="NCBI Taxonomy" id="167791"/>
    <lineage>
        <taxon>Eukaryota</taxon>
        <taxon>Viridiplantae</taxon>
        <taxon>Streptophyta</taxon>
        <taxon>Embryophyta</taxon>
        <taxon>Tracheophyta</taxon>
        <taxon>Spermatophyta</taxon>
        <taxon>Magnoliopsida</taxon>
        <taxon>eudicotyledons</taxon>
        <taxon>Gunneridae</taxon>
        <taxon>Pentapetalae</taxon>
        <taxon>rosids</taxon>
        <taxon>fabids</taxon>
        <taxon>Fabales</taxon>
        <taxon>Fabaceae</taxon>
        <taxon>Cercidoideae</taxon>
        <taxon>Cercideae</taxon>
        <taxon>Bauhiniinae</taxon>
        <taxon>Bauhinia</taxon>
    </lineage>
</organism>